<evidence type="ECO:0000256" key="10">
    <source>
        <dbReference type="ARBA" id="ARBA00023004"/>
    </source>
</evidence>
<evidence type="ECO:0000313" key="16">
    <source>
        <dbReference type="EMBL" id="BCJ63552.1"/>
    </source>
</evidence>
<evidence type="ECO:0000256" key="11">
    <source>
        <dbReference type="ARBA" id="ARBA00023014"/>
    </source>
</evidence>
<evidence type="ECO:0000256" key="8">
    <source>
        <dbReference type="ARBA" id="ARBA00022989"/>
    </source>
</evidence>
<evidence type="ECO:0000256" key="7">
    <source>
        <dbReference type="ARBA" id="ARBA00022827"/>
    </source>
</evidence>
<dbReference type="GO" id="GO:0051537">
    <property type="term" value="F:2 iron, 2 sulfur cluster binding"/>
    <property type="evidence" value="ECO:0007669"/>
    <property type="project" value="UniProtKB-KW"/>
</dbReference>
<feature type="compositionally biased region" description="Pro residues" evidence="13">
    <location>
        <begin position="42"/>
        <end position="52"/>
    </location>
</feature>
<evidence type="ECO:0000256" key="1">
    <source>
        <dbReference type="ARBA" id="ARBA00001974"/>
    </source>
</evidence>
<dbReference type="GO" id="GO:0046872">
    <property type="term" value="F:metal ion binding"/>
    <property type="evidence" value="ECO:0007669"/>
    <property type="project" value="UniProtKB-KW"/>
</dbReference>
<feature type="transmembrane region" description="Helical" evidence="14">
    <location>
        <begin position="179"/>
        <end position="198"/>
    </location>
</feature>
<dbReference type="GO" id="GO:0016491">
    <property type="term" value="F:oxidoreductase activity"/>
    <property type="evidence" value="ECO:0007669"/>
    <property type="project" value="UniProtKB-KW"/>
</dbReference>
<dbReference type="RefSeq" id="WP_246568245.1">
    <property type="nucleotide sequence ID" value="NZ_AP023359.1"/>
</dbReference>
<evidence type="ECO:0000259" key="15">
    <source>
        <dbReference type="PROSITE" id="PS51384"/>
    </source>
</evidence>
<dbReference type="InterPro" id="IPR017927">
    <property type="entry name" value="FAD-bd_FR_type"/>
</dbReference>
<feature type="transmembrane region" description="Helical" evidence="14">
    <location>
        <begin position="242"/>
        <end position="262"/>
    </location>
</feature>
<dbReference type="Gene3D" id="3.40.50.80">
    <property type="entry name" value="Nucleotide-binding domain of ferredoxin-NADP reductase (FNR) module"/>
    <property type="match status" value="1"/>
</dbReference>
<sequence length="493" mass="53856">MTTEQPGDRRPDRRGGAAAVHPVSPAGRRTGTPSRTGDRPAASPPPVVPATVPPRRGAAGRRGVLLLLWGGLLGSVVPWWLDTPAGSLDSAGEMLTAAGRITGLFAGYVLLAQILLMSRLRPLERWVGAEHLTRWHRDTGAVLVVAVLAHMTLIVLGYARLDRISVPGEVRLLLTDYPHMVAAFAAAGVMALLGLTGIRAVRRALPYELWHVVHLSGYAVLLLGFGHQFAHGQQLFRPGPVRTLWIAMYAAVLVALLWGRVVEPLVFNFRHRLRVADVVAESPDTVSVYLTGRRLDQLEALGGQFFRWRFLARGCWWQAHPFSVSAARNGRWLRITVRVVGRHTADLRDLEPGTRVWADGPAGTFTAAHRTRDNALLIAGGSGIGPIRALLEELPPGAALIYRARTPADVLLQGELDWLARARATDIWYVIGSRDDPGPRQVLSAAGLRHLVPDVARRDVYLCGPPGLVESTVRALRRAGVPRRRIHLAAFEF</sequence>
<protein>
    <submittedName>
        <fullName evidence="16">Ferric reductase</fullName>
    </submittedName>
</protein>
<keyword evidence="17" id="KW-1185">Reference proteome</keyword>
<feature type="domain" description="FAD-binding FR-type" evidence="15">
    <location>
        <begin position="268"/>
        <end position="368"/>
    </location>
</feature>
<dbReference type="InterPro" id="IPR039261">
    <property type="entry name" value="FNR_nucleotide-bd"/>
</dbReference>
<dbReference type="GO" id="GO:0050660">
    <property type="term" value="F:flavin adenine dinucleotide binding"/>
    <property type="evidence" value="ECO:0007669"/>
    <property type="project" value="TreeGrafter"/>
</dbReference>
<dbReference type="SUPFAM" id="SSF63380">
    <property type="entry name" value="Riboflavin synthase domain-like"/>
    <property type="match status" value="1"/>
</dbReference>
<keyword evidence="8 14" id="KW-1133">Transmembrane helix</keyword>
<evidence type="ECO:0000256" key="3">
    <source>
        <dbReference type="ARBA" id="ARBA00022630"/>
    </source>
</evidence>
<keyword evidence="11" id="KW-0411">Iron-sulfur</keyword>
<dbReference type="GO" id="GO:0016020">
    <property type="term" value="C:membrane"/>
    <property type="evidence" value="ECO:0007669"/>
    <property type="project" value="UniProtKB-SubCell"/>
</dbReference>
<evidence type="ECO:0000256" key="12">
    <source>
        <dbReference type="ARBA" id="ARBA00023136"/>
    </source>
</evidence>
<dbReference type="PROSITE" id="PS51384">
    <property type="entry name" value="FAD_FR"/>
    <property type="match status" value="1"/>
</dbReference>
<dbReference type="Pfam" id="PF00175">
    <property type="entry name" value="NAD_binding_1"/>
    <property type="match status" value="1"/>
</dbReference>
<dbReference type="InterPro" id="IPR013130">
    <property type="entry name" value="Fe3_Rdtase_TM_dom"/>
</dbReference>
<keyword evidence="12 14" id="KW-0472">Membrane</keyword>
<keyword evidence="4 14" id="KW-0812">Transmembrane</keyword>
<keyword evidence="5" id="KW-0001">2Fe-2S</keyword>
<accession>A0A810MRJ8</accession>
<feature type="transmembrane region" description="Helical" evidence="14">
    <location>
        <begin position="210"/>
        <end position="230"/>
    </location>
</feature>
<dbReference type="InterPro" id="IPR050415">
    <property type="entry name" value="MRET"/>
</dbReference>
<evidence type="ECO:0000256" key="6">
    <source>
        <dbReference type="ARBA" id="ARBA00022723"/>
    </source>
</evidence>
<dbReference type="PANTHER" id="PTHR47354">
    <property type="entry name" value="NADH OXIDOREDUCTASE HCR"/>
    <property type="match status" value="1"/>
</dbReference>
<comment type="subcellular location">
    <subcellularLocation>
        <location evidence="2">Membrane</location>
        <topology evidence="2">Multi-pass membrane protein</topology>
    </subcellularLocation>
</comment>
<dbReference type="Proteomes" id="UP000680866">
    <property type="component" value="Chromosome"/>
</dbReference>
<evidence type="ECO:0000256" key="14">
    <source>
        <dbReference type="SAM" id="Phobius"/>
    </source>
</evidence>
<evidence type="ECO:0000313" key="17">
    <source>
        <dbReference type="Proteomes" id="UP000680866"/>
    </source>
</evidence>
<dbReference type="Pfam" id="PF01794">
    <property type="entry name" value="Ferric_reduct"/>
    <property type="match status" value="1"/>
</dbReference>
<dbReference type="SUPFAM" id="SSF52343">
    <property type="entry name" value="Ferredoxin reductase-like, C-terminal NADP-linked domain"/>
    <property type="match status" value="1"/>
</dbReference>
<reference evidence="16" key="1">
    <citation type="submission" date="2020-08" db="EMBL/GenBank/DDBJ databases">
        <title>Whole genome shotgun sequence of Polymorphospora rubra NBRC 101157.</title>
        <authorList>
            <person name="Komaki H."/>
            <person name="Tamura T."/>
        </authorList>
    </citation>
    <scope>NUCLEOTIDE SEQUENCE</scope>
    <source>
        <strain evidence="16">NBRC 101157</strain>
    </source>
</reference>
<dbReference type="InterPro" id="IPR001433">
    <property type="entry name" value="OxRdtase_FAD/NAD-bd"/>
</dbReference>
<dbReference type="PRINTS" id="PR00410">
    <property type="entry name" value="PHEHYDRXLASE"/>
</dbReference>
<feature type="transmembrane region" description="Helical" evidence="14">
    <location>
        <begin position="63"/>
        <end position="81"/>
    </location>
</feature>
<evidence type="ECO:0000256" key="9">
    <source>
        <dbReference type="ARBA" id="ARBA00023002"/>
    </source>
</evidence>
<name>A0A810MRJ8_9ACTN</name>
<dbReference type="Gene3D" id="2.40.30.10">
    <property type="entry name" value="Translation factors"/>
    <property type="match status" value="1"/>
</dbReference>
<evidence type="ECO:0000256" key="5">
    <source>
        <dbReference type="ARBA" id="ARBA00022714"/>
    </source>
</evidence>
<feature type="transmembrane region" description="Helical" evidence="14">
    <location>
        <begin position="141"/>
        <end position="159"/>
    </location>
</feature>
<evidence type="ECO:0000256" key="2">
    <source>
        <dbReference type="ARBA" id="ARBA00004141"/>
    </source>
</evidence>
<dbReference type="InterPro" id="IPR017938">
    <property type="entry name" value="Riboflavin_synthase-like_b-brl"/>
</dbReference>
<dbReference type="KEGG" id="pry:Prubr_05730"/>
<dbReference type="AlphaFoldDB" id="A0A810MRJ8"/>
<feature type="transmembrane region" description="Helical" evidence="14">
    <location>
        <begin position="101"/>
        <end position="120"/>
    </location>
</feature>
<dbReference type="EMBL" id="AP023359">
    <property type="protein sequence ID" value="BCJ63552.1"/>
    <property type="molecule type" value="Genomic_DNA"/>
</dbReference>
<dbReference type="PANTHER" id="PTHR47354:SF8">
    <property type="entry name" value="1,2-PHENYLACETYL-COA EPOXIDASE, SUBUNIT E"/>
    <property type="match status" value="1"/>
</dbReference>
<keyword evidence="3" id="KW-0285">Flavoprotein</keyword>
<keyword evidence="10" id="KW-0408">Iron</keyword>
<proteinExistence type="predicted"/>
<keyword evidence="9" id="KW-0560">Oxidoreductase</keyword>
<evidence type="ECO:0000256" key="4">
    <source>
        <dbReference type="ARBA" id="ARBA00022692"/>
    </source>
</evidence>
<organism evidence="16 17">
    <name type="scientific">Polymorphospora rubra</name>
    <dbReference type="NCBI Taxonomy" id="338584"/>
    <lineage>
        <taxon>Bacteria</taxon>
        <taxon>Bacillati</taxon>
        <taxon>Actinomycetota</taxon>
        <taxon>Actinomycetes</taxon>
        <taxon>Micromonosporales</taxon>
        <taxon>Micromonosporaceae</taxon>
        <taxon>Polymorphospora</taxon>
    </lineage>
</organism>
<feature type="compositionally biased region" description="Basic and acidic residues" evidence="13">
    <location>
        <begin position="1"/>
        <end position="15"/>
    </location>
</feature>
<keyword evidence="6" id="KW-0479">Metal-binding</keyword>
<gene>
    <name evidence="16" type="ORF">Prubr_05730</name>
</gene>
<evidence type="ECO:0000256" key="13">
    <source>
        <dbReference type="SAM" id="MobiDB-lite"/>
    </source>
</evidence>
<keyword evidence="7" id="KW-0274">FAD</keyword>
<feature type="region of interest" description="Disordered" evidence="13">
    <location>
        <begin position="1"/>
        <end position="55"/>
    </location>
</feature>
<comment type="cofactor">
    <cofactor evidence="1">
        <name>FAD</name>
        <dbReference type="ChEBI" id="CHEBI:57692"/>
    </cofactor>
</comment>